<dbReference type="EMBL" id="LT607733">
    <property type="protein sequence ID" value="SCG15763.1"/>
    <property type="molecule type" value="Genomic_DNA"/>
</dbReference>
<evidence type="ECO:0000313" key="2">
    <source>
        <dbReference type="Proteomes" id="UP000198251"/>
    </source>
</evidence>
<name>A0A1C5G774_MICEH</name>
<dbReference type="GeneID" id="95801825"/>
<dbReference type="RefSeq" id="WP_088999744.1">
    <property type="nucleotide sequence ID" value="NZ_LT607733.1"/>
</dbReference>
<dbReference type="Proteomes" id="UP000198251">
    <property type="component" value="Chromosome I"/>
</dbReference>
<evidence type="ECO:0000313" key="1">
    <source>
        <dbReference type="EMBL" id="SCG15763.1"/>
    </source>
</evidence>
<dbReference type="AlphaFoldDB" id="A0A1C5G774"/>
<accession>A0A1C5G774</accession>
<sequence>MSGPAEPPAWLAAMLAALAESHDPATAPHWRRRVDVELDRLAGRVPFRVVYDWHARVLAPAPGGDAGRLVHDLHRRALTGDRAGAHEWRDALRPALRELYRAAYPYAEARAVAHANAHAYATANGYGPDEVAGFAAHYADLSTGANAAAFADANALAVADALAQALARADAAAYAEAYPAALARAYALAAANRAGGAGATRVLRAAYGRLGGALAESLRDVSD</sequence>
<proteinExistence type="predicted"/>
<keyword evidence="2" id="KW-1185">Reference proteome</keyword>
<protein>
    <recommendedName>
        <fullName evidence="3">SpcZ</fullName>
    </recommendedName>
</protein>
<evidence type="ECO:0008006" key="3">
    <source>
        <dbReference type="Google" id="ProtNLM"/>
    </source>
</evidence>
<organism evidence="1 2">
    <name type="scientific">Micromonospora echinofusca</name>
    <dbReference type="NCBI Taxonomy" id="47858"/>
    <lineage>
        <taxon>Bacteria</taxon>
        <taxon>Bacillati</taxon>
        <taxon>Actinomycetota</taxon>
        <taxon>Actinomycetes</taxon>
        <taxon>Micromonosporales</taxon>
        <taxon>Micromonosporaceae</taxon>
        <taxon>Micromonospora</taxon>
    </lineage>
</organism>
<gene>
    <name evidence="1" type="ORF">GA0070610_2006</name>
</gene>
<reference evidence="1 2" key="1">
    <citation type="submission" date="2016-06" db="EMBL/GenBank/DDBJ databases">
        <authorList>
            <person name="Kjaerup R.B."/>
            <person name="Dalgaard T.S."/>
            <person name="Juul-Madsen H.R."/>
        </authorList>
    </citation>
    <scope>NUCLEOTIDE SEQUENCE [LARGE SCALE GENOMIC DNA]</scope>
    <source>
        <strain evidence="1 2">DSM 43913</strain>
    </source>
</reference>